<dbReference type="InterPro" id="IPR001810">
    <property type="entry name" value="F-box_dom"/>
</dbReference>
<evidence type="ECO:0000313" key="4">
    <source>
        <dbReference type="Proteomes" id="UP001168990"/>
    </source>
</evidence>
<protein>
    <recommendedName>
        <fullName evidence="2">F-box domain-containing protein</fullName>
    </recommendedName>
</protein>
<proteinExistence type="predicted"/>
<dbReference type="SMART" id="SM00256">
    <property type="entry name" value="FBOX"/>
    <property type="match status" value="2"/>
</dbReference>
<organism evidence="3 4">
    <name type="scientific">Microctonus aethiopoides</name>
    <dbReference type="NCBI Taxonomy" id="144406"/>
    <lineage>
        <taxon>Eukaryota</taxon>
        <taxon>Metazoa</taxon>
        <taxon>Ecdysozoa</taxon>
        <taxon>Arthropoda</taxon>
        <taxon>Hexapoda</taxon>
        <taxon>Insecta</taxon>
        <taxon>Pterygota</taxon>
        <taxon>Neoptera</taxon>
        <taxon>Endopterygota</taxon>
        <taxon>Hymenoptera</taxon>
        <taxon>Apocrita</taxon>
        <taxon>Ichneumonoidea</taxon>
        <taxon>Braconidae</taxon>
        <taxon>Euphorinae</taxon>
        <taxon>Microctonus</taxon>
    </lineage>
</organism>
<dbReference type="AlphaFoldDB" id="A0AA39FB15"/>
<dbReference type="PANTHER" id="PTHR13318">
    <property type="entry name" value="PARTNER OF PAIRED, ISOFORM B-RELATED"/>
    <property type="match status" value="1"/>
</dbReference>
<dbReference type="InterPro" id="IPR036047">
    <property type="entry name" value="F-box-like_dom_sf"/>
</dbReference>
<sequence>MVSVDEMKVDFVPIKKNKNGGEDECVKFIEQFVKEVTDFSSQYGSNNSISYTAYNIVGNPSKFPDYGDFPQAFVMKTYGKWWDEAPSRLIDFMPQNNEPIDSHDFIDIEYDVEVYPIRLSIYEIYNPGSVVRIWARDSFGQWWLLWNGLPQRVSHKSRIFSPPLKLCSFKTKLFRLEFNHSLLDYYTELDAVLLHGTTELIMPRAGSQCRDITDLLKQLSDHDNSMSDPNNLTPDYSLANIDLIRLKRKLHEYCVLYKSDIIDKIPKSRLLSKLGFNCQCIPPIEEACNSLQRFLQDDFPKLIKEINDSVLLSTNSSVNSDNLENSENERGGSFSVLPDETVLTILKHLDLRSLCRCCRVNKYFNTIARDALLYKSLNLKPYWHCIDAKTLNILSTRCDYLQRLDFSWCGSYGTISSQNFIDFLNSCGSLLTHLRLNCCRFVNDKVIAEISRVCKNLKELCLRNCTEITYPGFIALSKLHHLERLELYMASIETSELCSILNKNPQMRHLNLASMRDRVNMDEVAAELASSCPYLESVDFWKSRTLTATGVRALSHCTNLREVDFGWCGGVGVTCESLRIFLSKCCKLEKVFLGSLRGITDRDIEPLLRCEKLQQLDLLGAHSLTPNICRRFLVCCPELRMIDLSFCGLISTLRVQEWRQCFPYVSIKKSTQATDIGDFEFVEVNM</sequence>
<dbReference type="SUPFAM" id="SSF52047">
    <property type="entry name" value="RNI-like"/>
    <property type="match status" value="1"/>
</dbReference>
<accession>A0AA39FB15</accession>
<evidence type="ECO:0000256" key="1">
    <source>
        <dbReference type="ARBA" id="ARBA00022786"/>
    </source>
</evidence>
<reference evidence="3" key="1">
    <citation type="journal article" date="2023" name="bioRxiv">
        <title>Scaffold-level genome assemblies of two parasitoid biocontrol wasps reveal the parthenogenesis mechanism and an associated novel virus.</title>
        <authorList>
            <person name="Inwood S."/>
            <person name="Skelly J."/>
            <person name="Guhlin J."/>
            <person name="Harrop T."/>
            <person name="Goldson S."/>
            <person name="Dearden P."/>
        </authorList>
    </citation>
    <scope>NUCLEOTIDE SEQUENCE</scope>
    <source>
        <strain evidence="3">Irish</strain>
        <tissue evidence="3">Whole body</tissue>
    </source>
</reference>
<dbReference type="Gene3D" id="1.20.1280.50">
    <property type="match status" value="1"/>
</dbReference>
<dbReference type="InterPro" id="IPR032675">
    <property type="entry name" value="LRR_dom_sf"/>
</dbReference>
<evidence type="ECO:0000259" key="2">
    <source>
        <dbReference type="PROSITE" id="PS50181"/>
    </source>
</evidence>
<dbReference type="InterPro" id="IPR006553">
    <property type="entry name" value="Leu-rich_rpt_Cys-con_subtyp"/>
</dbReference>
<dbReference type="Proteomes" id="UP001168990">
    <property type="component" value="Unassembled WGS sequence"/>
</dbReference>
<reference evidence="3" key="2">
    <citation type="submission" date="2023-03" db="EMBL/GenBank/DDBJ databases">
        <authorList>
            <person name="Inwood S.N."/>
            <person name="Skelly J.G."/>
            <person name="Guhlin J."/>
            <person name="Harrop T.W.R."/>
            <person name="Goldson S.G."/>
            <person name="Dearden P.K."/>
        </authorList>
    </citation>
    <scope>NUCLEOTIDE SEQUENCE</scope>
    <source>
        <strain evidence="3">Irish</strain>
        <tissue evidence="3">Whole body</tissue>
    </source>
</reference>
<dbReference type="SMART" id="SM00367">
    <property type="entry name" value="LRR_CC"/>
    <property type="match status" value="7"/>
</dbReference>
<dbReference type="Pfam" id="PF12937">
    <property type="entry name" value="F-box-like"/>
    <property type="match status" value="1"/>
</dbReference>
<feature type="domain" description="F-box" evidence="2">
    <location>
        <begin position="331"/>
        <end position="377"/>
    </location>
</feature>
<name>A0AA39FB15_9HYME</name>
<dbReference type="GO" id="GO:0031146">
    <property type="term" value="P:SCF-dependent proteasomal ubiquitin-dependent protein catabolic process"/>
    <property type="evidence" value="ECO:0007669"/>
    <property type="project" value="TreeGrafter"/>
</dbReference>
<evidence type="ECO:0000313" key="3">
    <source>
        <dbReference type="EMBL" id="KAK0166111.1"/>
    </source>
</evidence>
<gene>
    <name evidence="3" type="ORF">PV328_004558</name>
</gene>
<keyword evidence="4" id="KW-1185">Reference proteome</keyword>
<dbReference type="GO" id="GO:0019005">
    <property type="term" value="C:SCF ubiquitin ligase complex"/>
    <property type="evidence" value="ECO:0007669"/>
    <property type="project" value="TreeGrafter"/>
</dbReference>
<dbReference type="EMBL" id="JAQQBS010001422">
    <property type="protein sequence ID" value="KAK0166111.1"/>
    <property type="molecule type" value="Genomic_DNA"/>
</dbReference>
<keyword evidence="1" id="KW-0833">Ubl conjugation pathway</keyword>
<dbReference type="CDD" id="cd22117">
    <property type="entry name" value="F-box_FBXL4"/>
    <property type="match status" value="1"/>
</dbReference>
<comment type="caution">
    <text evidence="3">The sequence shown here is derived from an EMBL/GenBank/DDBJ whole genome shotgun (WGS) entry which is preliminary data.</text>
</comment>
<dbReference type="SUPFAM" id="SSF81383">
    <property type="entry name" value="F-box domain"/>
    <property type="match status" value="1"/>
</dbReference>
<dbReference type="PANTHER" id="PTHR13318:SF152">
    <property type="entry name" value="F-BOX_LRR-REPEAT PROTEIN 4"/>
    <property type="match status" value="1"/>
</dbReference>
<dbReference type="PROSITE" id="PS50181">
    <property type="entry name" value="FBOX"/>
    <property type="match status" value="1"/>
</dbReference>
<dbReference type="Gene3D" id="3.80.10.10">
    <property type="entry name" value="Ribonuclease Inhibitor"/>
    <property type="match status" value="2"/>
</dbReference>